<evidence type="ECO:0000256" key="3">
    <source>
        <dbReference type="ARBA" id="ARBA00023130"/>
    </source>
</evidence>
<evidence type="ECO:0000256" key="1">
    <source>
        <dbReference type="ARBA" id="ARBA00022729"/>
    </source>
</evidence>
<evidence type="ECO:0000256" key="4">
    <source>
        <dbReference type="ARBA" id="ARBA00023170"/>
    </source>
</evidence>
<evidence type="ECO:0000313" key="11">
    <source>
        <dbReference type="Proteomes" id="UP000001811"/>
    </source>
</evidence>
<dbReference type="Proteomes" id="UP000001811">
    <property type="component" value="Chromosome 17"/>
</dbReference>
<dbReference type="InterPro" id="IPR003599">
    <property type="entry name" value="Ig_sub"/>
</dbReference>
<accession>G1U5T3</accession>
<organism evidence="10 11">
    <name type="scientific">Oryctolagus cuniculus</name>
    <name type="common">Rabbit</name>
    <dbReference type="NCBI Taxonomy" id="9986"/>
    <lineage>
        <taxon>Eukaryota</taxon>
        <taxon>Metazoa</taxon>
        <taxon>Chordata</taxon>
        <taxon>Craniata</taxon>
        <taxon>Vertebrata</taxon>
        <taxon>Euteleostomi</taxon>
        <taxon>Mammalia</taxon>
        <taxon>Eutheria</taxon>
        <taxon>Euarchontoglires</taxon>
        <taxon>Glires</taxon>
        <taxon>Lagomorpha</taxon>
        <taxon>Leporidae</taxon>
        <taxon>Oryctolagus</taxon>
    </lineage>
</organism>
<dbReference type="FunCoup" id="G1U5T3">
    <property type="interactions" value="67"/>
</dbReference>
<keyword evidence="11" id="KW-1185">Reference proteome</keyword>
<dbReference type="GeneTree" id="ENSGT00940000153073"/>
<dbReference type="eggNOG" id="ENOG502S6PI">
    <property type="taxonomic scope" value="Eukaryota"/>
</dbReference>
<dbReference type="STRING" id="9986.ENSOCUP00000024768"/>
<sequence length="179" mass="19734">MCCKVQGVFPSINMLSVTCSVLLIFIFRSSSGDSVTQMEGLVSLSEGASLALSCTYQTTYLSPFLFWYIQYPNKALQLLLRSTTENQRTESQGFWATLVKSNSSFHLHKSSLQISDSAVYYCAMTDTVRGTTGGAEHKPKGPRGLQLSSQGRGECCSPCRVYLLRLSSRARTSCKPDLQ</sequence>
<dbReference type="HOGENOM" id="CLU_077975_8_0_1"/>
<dbReference type="InterPro" id="IPR013106">
    <property type="entry name" value="Ig_V-set"/>
</dbReference>
<dbReference type="InterPro" id="IPR036179">
    <property type="entry name" value="Ig-like_dom_sf"/>
</dbReference>
<keyword evidence="4" id="KW-0675">Receptor</keyword>
<keyword evidence="8" id="KW-0472">Membrane</keyword>
<evidence type="ECO:0000256" key="7">
    <source>
        <dbReference type="SAM" id="MobiDB-lite"/>
    </source>
</evidence>
<dbReference type="AlphaFoldDB" id="G1U5T3"/>
<keyword evidence="3" id="KW-1064">Adaptive immunity</keyword>
<feature type="transmembrane region" description="Helical" evidence="8">
    <location>
        <begin position="7"/>
        <end position="27"/>
    </location>
</feature>
<feature type="domain" description="Ig-like" evidence="9">
    <location>
        <begin position="10"/>
        <end position="132"/>
    </location>
</feature>
<keyword evidence="8" id="KW-1133">Transmembrane helix</keyword>
<feature type="transmembrane region" description="Helical" evidence="8">
    <location>
        <begin position="47"/>
        <end position="69"/>
    </location>
</feature>
<dbReference type="InterPro" id="IPR013783">
    <property type="entry name" value="Ig-like_fold"/>
</dbReference>
<dbReference type="Gene3D" id="2.60.40.10">
    <property type="entry name" value="Immunoglobulins"/>
    <property type="match status" value="1"/>
</dbReference>
<dbReference type="PANTHER" id="PTHR19367">
    <property type="entry name" value="T-CELL RECEPTOR ALPHA CHAIN V REGION"/>
    <property type="match status" value="1"/>
</dbReference>
<proteinExistence type="predicted"/>
<evidence type="ECO:0000259" key="9">
    <source>
        <dbReference type="PROSITE" id="PS50835"/>
    </source>
</evidence>
<reference evidence="10 11" key="1">
    <citation type="journal article" date="2011" name="Nature">
        <title>A high-resolution map of human evolutionary constraint using 29 mammals.</title>
        <authorList>
            <person name="Lindblad-Toh K."/>
            <person name="Garber M."/>
            <person name="Zuk O."/>
            <person name="Lin M.F."/>
            <person name="Parker B.J."/>
            <person name="Washietl S."/>
            <person name="Kheradpour P."/>
            <person name="Ernst J."/>
            <person name="Jordan G."/>
            <person name="Mauceli E."/>
            <person name="Ward L.D."/>
            <person name="Lowe C.B."/>
            <person name="Holloway A.K."/>
            <person name="Clamp M."/>
            <person name="Gnerre S."/>
            <person name="Alfoldi J."/>
            <person name="Beal K."/>
            <person name="Chang J."/>
            <person name="Clawson H."/>
            <person name="Cuff J."/>
            <person name="Di Palma F."/>
            <person name="Fitzgerald S."/>
            <person name="Flicek P."/>
            <person name="Guttman M."/>
            <person name="Hubisz M.J."/>
            <person name="Jaffe D.B."/>
            <person name="Jungreis I."/>
            <person name="Kent W.J."/>
            <person name="Kostka D."/>
            <person name="Lara M."/>
            <person name="Martins A.L."/>
            <person name="Massingham T."/>
            <person name="Moltke I."/>
            <person name="Raney B.J."/>
            <person name="Rasmussen M.D."/>
            <person name="Robinson J."/>
            <person name="Stark A."/>
            <person name="Vilella A.J."/>
            <person name="Wen J."/>
            <person name="Xie X."/>
            <person name="Zody M.C."/>
            <person name="Baldwin J."/>
            <person name="Bloom T."/>
            <person name="Chin C.W."/>
            <person name="Heiman D."/>
            <person name="Nicol R."/>
            <person name="Nusbaum C."/>
            <person name="Young S."/>
            <person name="Wilkinson J."/>
            <person name="Worley K.C."/>
            <person name="Kovar C.L."/>
            <person name="Muzny D.M."/>
            <person name="Gibbs R.A."/>
            <person name="Cree A."/>
            <person name="Dihn H.H."/>
            <person name="Fowler G."/>
            <person name="Jhangiani S."/>
            <person name="Joshi V."/>
            <person name="Lee S."/>
            <person name="Lewis L.R."/>
            <person name="Nazareth L.V."/>
            <person name="Okwuonu G."/>
            <person name="Santibanez J."/>
            <person name="Warren W.C."/>
            <person name="Mardis E.R."/>
            <person name="Weinstock G.M."/>
            <person name="Wilson R.K."/>
            <person name="Delehaunty K."/>
            <person name="Dooling D."/>
            <person name="Fronik C."/>
            <person name="Fulton L."/>
            <person name="Fulton B."/>
            <person name="Graves T."/>
            <person name="Minx P."/>
            <person name="Sodergren E."/>
            <person name="Birney E."/>
            <person name="Margulies E.H."/>
            <person name="Herrero J."/>
            <person name="Green E.D."/>
            <person name="Haussler D."/>
            <person name="Siepel A."/>
            <person name="Goldman N."/>
            <person name="Pollard K.S."/>
            <person name="Pedersen J.S."/>
            <person name="Lander E.S."/>
            <person name="Kellis M."/>
        </authorList>
    </citation>
    <scope>NUCLEOTIDE SEQUENCE [LARGE SCALE GENOMIC DNA]</scope>
    <source>
        <strain evidence="10 11">Thorbecke inbred</strain>
    </source>
</reference>
<keyword evidence="1" id="KW-0732">Signal</keyword>
<feature type="region of interest" description="Disordered" evidence="7">
    <location>
        <begin position="131"/>
        <end position="153"/>
    </location>
</feature>
<dbReference type="SMART" id="SM00406">
    <property type="entry name" value="IGv"/>
    <property type="match status" value="1"/>
</dbReference>
<dbReference type="Pfam" id="PF07686">
    <property type="entry name" value="V-set"/>
    <property type="match status" value="1"/>
</dbReference>
<dbReference type="GO" id="GO:0042101">
    <property type="term" value="C:T cell receptor complex"/>
    <property type="evidence" value="ECO:0007669"/>
    <property type="project" value="UniProtKB-KW"/>
</dbReference>
<dbReference type="PROSITE" id="PS50835">
    <property type="entry name" value="IG_LIKE"/>
    <property type="match status" value="1"/>
</dbReference>
<dbReference type="InParanoid" id="G1U5T3"/>
<keyword evidence="2" id="KW-0391">Immunity</keyword>
<name>G1U5T3_RABIT</name>
<dbReference type="InterPro" id="IPR051287">
    <property type="entry name" value="TCR_variable_region"/>
</dbReference>
<dbReference type="PaxDb" id="9986-ENSOCUP00000024768"/>
<keyword evidence="6" id="KW-1279">T cell receptor</keyword>
<evidence type="ECO:0000313" key="10">
    <source>
        <dbReference type="Ensembl" id="ENSOCUP00000024768.2"/>
    </source>
</evidence>
<evidence type="ECO:0000256" key="2">
    <source>
        <dbReference type="ARBA" id="ARBA00022859"/>
    </source>
</evidence>
<dbReference type="SMR" id="G1U5T3"/>
<dbReference type="SMART" id="SM00409">
    <property type="entry name" value="IG"/>
    <property type="match status" value="1"/>
</dbReference>
<keyword evidence="5" id="KW-0393">Immunoglobulin domain</keyword>
<dbReference type="SUPFAM" id="SSF48726">
    <property type="entry name" value="Immunoglobulin"/>
    <property type="match status" value="1"/>
</dbReference>
<dbReference type="InterPro" id="IPR007110">
    <property type="entry name" value="Ig-like_dom"/>
</dbReference>
<dbReference type="EMBL" id="AAGW02024197">
    <property type="status" value="NOT_ANNOTATED_CDS"/>
    <property type="molecule type" value="Genomic_DNA"/>
</dbReference>
<dbReference type="GO" id="GO:0002250">
    <property type="term" value="P:adaptive immune response"/>
    <property type="evidence" value="ECO:0007669"/>
    <property type="project" value="UniProtKB-KW"/>
</dbReference>
<dbReference type="PANTHER" id="PTHR19367:SF42">
    <property type="entry name" value="T CELL RECEPTOR ALPHA VARIABLE 18"/>
    <property type="match status" value="1"/>
</dbReference>
<dbReference type="Ensembl" id="ENSOCUT00000025456.2">
    <property type="protein sequence ID" value="ENSOCUP00000024768.2"/>
    <property type="gene ID" value="ENSOCUG00000027155.2"/>
</dbReference>
<reference evidence="10" key="2">
    <citation type="submission" date="2025-08" db="UniProtKB">
        <authorList>
            <consortium name="Ensembl"/>
        </authorList>
    </citation>
    <scope>IDENTIFICATION</scope>
    <source>
        <strain evidence="10">Thorbecke</strain>
    </source>
</reference>
<dbReference type="Bgee" id="ENSOCUG00000027155">
    <property type="expression patterns" value="Expressed in blood and 1 other cell type or tissue"/>
</dbReference>
<protein>
    <recommendedName>
        <fullName evidence="9">Ig-like domain-containing protein</fullName>
    </recommendedName>
</protein>
<evidence type="ECO:0000256" key="8">
    <source>
        <dbReference type="SAM" id="Phobius"/>
    </source>
</evidence>
<evidence type="ECO:0000256" key="6">
    <source>
        <dbReference type="ARBA" id="ARBA00043266"/>
    </source>
</evidence>
<reference evidence="10" key="3">
    <citation type="submission" date="2025-09" db="UniProtKB">
        <authorList>
            <consortium name="Ensembl"/>
        </authorList>
    </citation>
    <scope>IDENTIFICATION</scope>
    <source>
        <strain evidence="10">Thorbecke</strain>
    </source>
</reference>
<keyword evidence="8" id="KW-0812">Transmembrane</keyword>
<evidence type="ECO:0000256" key="5">
    <source>
        <dbReference type="ARBA" id="ARBA00023319"/>
    </source>
</evidence>